<reference evidence="2" key="1">
    <citation type="journal article" date="2019" name="Int. J. Syst. Evol. Microbiol.">
        <title>The Global Catalogue of Microorganisms (GCM) 10K type strain sequencing project: providing services to taxonomists for standard genome sequencing and annotation.</title>
        <authorList>
            <consortium name="The Broad Institute Genomics Platform"/>
            <consortium name="The Broad Institute Genome Sequencing Center for Infectious Disease"/>
            <person name="Wu L."/>
            <person name="Ma J."/>
        </authorList>
    </citation>
    <scope>NUCLEOTIDE SEQUENCE [LARGE SCALE GENOMIC DNA]</scope>
    <source>
        <strain evidence="2">JCM 17106</strain>
    </source>
</reference>
<evidence type="ECO:0000313" key="2">
    <source>
        <dbReference type="Proteomes" id="UP001500459"/>
    </source>
</evidence>
<name>A0ABP7X6W5_9FLAO</name>
<evidence type="ECO:0008006" key="3">
    <source>
        <dbReference type="Google" id="ProtNLM"/>
    </source>
</evidence>
<accession>A0ABP7X6W5</accession>
<sequence length="74" mass="8687">MSKPIYDYGICYPEICEVTRNKKIGFIDYKGVRIIPCKYSQAYLVTKGIISLSNEEDKEITFLSLDYKTFKYKI</sequence>
<evidence type="ECO:0000313" key="1">
    <source>
        <dbReference type="EMBL" id="GAA4106066.1"/>
    </source>
</evidence>
<gene>
    <name evidence="1" type="ORF">GCM10022393_00260</name>
</gene>
<dbReference type="EMBL" id="BAABCW010000001">
    <property type="protein sequence ID" value="GAA4106066.1"/>
    <property type="molecule type" value="Genomic_DNA"/>
</dbReference>
<protein>
    <recommendedName>
        <fullName evidence="3">WG repeat-containing protein</fullName>
    </recommendedName>
</protein>
<proteinExistence type="predicted"/>
<dbReference type="Proteomes" id="UP001500459">
    <property type="component" value="Unassembled WGS sequence"/>
</dbReference>
<comment type="caution">
    <text evidence="1">The sequence shown here is derived from an EMBL/GenBank/DDBJ whole genome shotgun (WGS) entry which is preliminary data.</text>
</comment>
<dbReference type="RefSeq" id="WP_344923654.1">
    <property type="nucleotide sequence ID" value="NZ_BAABCW010000001.1"/>
</dbReference>
<keyword evidence="2" id="KW-1185">Reference proteome</keyword>
<organism evidence="1 2">
    <name type="scientific">Aquimarina addita</name>
    <dbReference type="NCBI Taxonomy" id="870485"/>
    <lineage>
        <taxon>Bacteria</taxon>
        <taxon>Pseudomonadati</taxon>
        <taxon>Bacteroidota</taxon>
        <taxon>Flavobacteriia</taxon>
        <taxon>Flavobacteriales</taxon>
        <taxon>Flavobacteriaceae</taxon>
        <taxon>Aquimarina</taxon>
    </lineage>
</organism>